<reference evidence="3 4" key="1">
    <citation type="submission" date="2018-11" db="EMBL/GenBank/DDBJ databases">
        <title>Lysobacter cryohumiis sp. nov., isolated from soil in the Tianshan Mountains, Xinjiang, China.</title>
        <authorList>
            <person name="Luo Y."/>
            <person name="Sheng H."/>
        </authorList>
    </citation>
    <scope>NUCLEOTIDE SEQUENCE [LARGE SCALE GENOMIC DNA]</scope>
    <source>
        <strain evidence="3 4">ZS60</strain>
    </source>
</reference>
<dbReference type="Pfam" id="PF08327">
    <property type="entry name" value="AHSA1"/>
    <property type="match status" value="1"/>
</dbReference>
<proteinExistence type="inferred from homology"/>
<protein>
    <submittedName>
        <fullName evidence="3">SRPBCC family protein</fullName>
    </submittedName>
</protein>
<evidence type="ECO:0000313" key="4">
    <source>
        <dbReference type="Proteomes" id="UP000267049"/>
    </source>
</evidence>
<name>A0A3M8SUX0_9GAMM</name>
<dbReference type="CDD" id="cd08899">
    <property type="entry name" value="SRPBCC_CalC_Aha1-like_6"/>
    <property type="match status" value="1"/>
</dbReference>
<dbReference type="Gene3D" id="3.30.530.20">
    <property type="match status" value="1"/>
</dbReference>
<evidence type="ECO:0000259" key="2">
    <source>
        <dbReference type="Pfam" id="PF08327"/>
    </source>
</evidence>
<accession>A0A3M8SUX0</accession>
<evidence type="ECO:0000313" key="3">
    <source>
        <dbReference type="EMBL" id="RNF85099.1"/>
    </source>
</evidence>
<dbReference type="SUPFAM" id="SSF55961">
    <property type="entry name" value="Bet v1-like"/>
    <property type="match status" value="1"/>
</dbReference>
<dbReference type="EMBL" id="RIBS01000002">
    <property type="protein sequence ID" value="RNF85099.1"/>
    <property type="molecule type" value="Genomic_DNA"/>
</dbReference>
<feature type="domain" description="Activator of Hsp90 ATPase homologue 1/2-like C-terminal" evidence="2">
    <location>
        <begin position="28"/>
        <end position="151"/>
    </location>
</feature>
<organism evidence="3 4">
    <name type="scientific">Montanilutibacter psychrotolerans</name>
    <dbReference type="NCBI Taxonomy" id="1327343"/>
    <lineage>
        <taxon>Bacteria</taxon>
        <taxon>Pseudomonadati</taxon>
        <taxon>Pseudomonadota</taxon>
        <taxon>Gammaproteobacteria</taxon>
        <taxon>Lysobacterales</taxon>
        <taxon>Lysobacteraceae</taxon>
        <taxon>Montanilutibacter</taxon>
    </lineage>
</organism>
<dbReference type="RefSeq" id="WP_123086885.1">
    <property type="nucleotide sequence ID" value="NZ_RIBS01000002.1"/>
</dbReference>
<comment type="similarity">
    <text evidence="1">Belongs to the AHA1 family.</text>
</comment>
<gene>
    <name evidence="3" type="ORF">EER27_04780</name>
</gene>
<keyword evidence="4" id="KW-1185">Reference proteome</keyword>
<dbReference type="InterPro" id="IPR013538">
    <property type="entry name" value="ASHA1/2-like_C"/>
</dbReference>
<dbReference type="AlphaFoldDB" id="A0A3M8SUX0"/>
<dbReference type="InterPro" id="IPR023393">
    <property type="entry name" value="START-like_dom_sf"/>
</dbReference>
<evidence type="ECO:0000256" key="1">
    <source>
        <dbReference type="ARBA" id="ARBA00006817"/>
    </source>
</evidence>
<comment type="caution">
    <text evidence="3">The sequence shown here is derived from an EMBL/GenBank/DDBJ whole genome shotgun (WGS) entry which is preliminary data.</text>
</comment>
<sequence length="178" mass="20234">MNITATETGFATLTAPDTVRFERLLPGPIERVWAYLTDSDLRRRWLAAGDMQAQAGTPFELVWRNDELTDPPGTRPEGFGQEHRMQSTITVFEPPHRLAFTWNGSGDVSIDLQPQGDEVRLTLIHRQLPDRSTMRKVGAGWHTHLDLLVARVSGESVVEPFWDGWSQLREAYDRRLPA</sequence>
<dbReference type="OrthoDB" id="9800600at2"/>
<dbReference type="Proteomes" id="UP000267049">
    <property type="component" value="Unassembled WGS sequence"/>
</dbReference>